<dbReference type="AlphaFoldDB" id="A0A3N1P0X8"/>
<dbReference type="InterPro" id="IPR010493">
    <property type="entry name" value="Ser_AcTrfase_N"/>
</dbReference>
<organism evidence="12 13">
    <name type="scientific">Marinimicrobium koreense</name>
    <dbReference type="NCBI Taxonomy" id="306545"/>
    <lineage>
        <taxon>Bacteria</taxon>
        <taxon>Pseudomonadati</taxon>
        <taxon>Pseudomonadota</taxon>
        <taxon>Gammaproteobacteria</taxon>
        <taxon>Cellvibrionales</taxon>
        <taxon>Cellvibrionaceae</taxon>
        <taxon>Marinimicrobium</taxon>
    </lineage>
</organism>
<feature type="compositionally biased region" description="Basic and acidic residues" evidence="10">
    <location>
        <begin position="248"/>
        <end position="258"/>
    </location>
</feature>
<evidence type="ECO:0000256" key="9">
    <source>
        <dbReference type="ARBA" id="ARBA00049486"/>
    </source>
</evidence>
<dbReference type="GO" id="GO:0006535">
    <property type="term" value="P:cysteine biosynthetic process from serine"/>
    <property type="evidence" value="ECO:0007669"/>
    <property type="project" value="InterPro"/>
</dbReference>
<keyword evidence="6 12" id="KW-0808">Transferase</keyword>
<dbReference type="OrthoDB" id="9801456at2"/>
<gene>
    <name evidence="12" type="ORF">EDC38_1525</name>
</gene>
<dbReference type="UniPathway" id="UPA00136">
    <property type="reaction ID" value="UER00199"/>
</dbReference>
<evidence type="ECO:0000256" key="2">
    <source>
        <dbReference type="ARBA" id="ARBA00007274"/>
    </source>
</evidence>
<evidence type="ECO:0000313" key="13">
    <source>
        <dbReference type="Proteomes" id="UP000273643"/>
    </source>
</evidence>
<comment type="catalytic activity">
    <reaction evidence="9">
        <text>L-serine + acetyl-CoA = O-acetyl-L-serine + CoA</text>
        <dbReference type="Rhea" id="RHEA:24560"/>
        <dbReference type="ChEBI" id="CHEBI:33384"/>
        <dbReference type="ChEBI" id="CHEBI:57287"/>
        <dbReference type="ChEBI" id="CHEBI:57288"/>
        <dbReference type="ChEBI" id="CHEBI:58340"/>
        <dbReference type="EC" id="2.3.1.30"/>
    </reaction>
</comment>
<dbReference type="EMBL" id="RJUK01000001">
    <property type="protein sequence ID" value="ROQ20907.1"/>
    <property type="molecule type" value="Genomic_DNA"/>
</dbReference>
<accession>A0A3N1P0X8</accession>
<dbReference type="NCBIfam" id="NF008349">
    <property type="entry name" value="PRK11132.1"/>
    <property type="match status" value="1"/>
</dbReference>
<name>A0A3N1P0X8_9GAMM</name>
<evidence type="ECO:0000256" key="5">
    <source>
        <dbReference type="ARBA" id="ARBA00022605"/>
    </source>
</evidence>
<evidence type="ECO:0000256" key="4">
    <source>
        <dbReference type="ARBA" id="ARBA00018522"/>
    </source>
</evidence>
<evidence type="ECO:0000256" key="3">
    <source>
        <dbReference type="ARBA" id="ARBA00013266"/>
    </source>
</evidence>
<dbReference type="Pfam" id="PF00132">
    <property type="entry name" value="Hexapep"/>
    <property type="match status" value="1"/>
</dbReference>
<dbReference type="Proteomes" id="UP000273643">
    <property type="component" value="Unassembled WGS sequence"/>
</dbReference>
<dbReference type="EC" id="2.3.1.30" evidence="3"/>
<proteinExistence type="inferred from homology"/>
<dbReference type="Pfam" id="PF06426">
    <property type="entry name" value="SATase_N"/>
    <property type="match status" value="1"/>
</dbReference>
<dbReference type="NCBIfam" id="TIGR01172">
    <property type="entry name" value="cysE"/>
    <property type="match status" value="1"/>
</dbReference>
<comment type="similarity">
    <text evidence="2">Belongs to the transferase hexapeptide repeat family.</text>
</comment>
<evidence type="ECO:0000256" key="10">
    <source>
        <dbReference type="SAM" id="MobiDB-lite"/>
    </source>
</evidence>
<protein>
    <recommendedName>
        <fullName evidence="4">Serine acetyltransferase</fullName>
        <ecNumber evidence="3">2.3.1.30</ecNumber>
    </recommendedName>
</protein>
<evidence type="ECO:0000256" key="6">
    <source>
        <dbReference type="ARBA" id="ARBA00022679"/>
    </source>
</evidence>
<dbReference type="InterPro" id="IPR042122">
    <property type="entry name" value="Ser_AcTrfase_N_sf"/>
</dbReference>
<dbReference type="InterPro" id="IPR011004">
    <property type="entry name" value="Trimer_LpxA-like_sf"/>
</dbReference>
<reference evidence="12 13" key="1">
    <citation type="submission" date="2018-11" db="EMBL/GenBank/DDBJ databases">
        <title>Genomic Encyclopedia of Type Strains, Phase IV (KMG-IV): sequencing the most valuable type-strain genomes for metagenomic binning, comparative biology and taxonomic classification.</title>
        <authorList>
            <person name="Goeker M."/>
        </authorList>
    </citation>
    <scope>NUCLEOTIDE SEQUENCE [LARGE SCALE GENOMIC DNA]</scope>
    <source>
        <strain evidence="12 13">DSM 16974</strain>
    </source>
</reference>
<keyword evidence="8" id="KW-0012">Acyltransferase</keyword>
<comment type="caution">
    <text evidence="12">The sequence shown here is derived from an EMBL/GenBank/DDBJ whole genome shotgun (WGS) entry which is preliminary data.</text>
</comment>
<dbReference type="FunFam" id="2.160.10.10:FF:000002">
    <property type="entry name" value="Serine acetyltransferase"/>
    <property type="match status" value="1"/>
</dbReference>
<dbReference type="InterPro" id="IPR045304">
    <property type="entry name" value="LbH_SAT"/>
</dbReference>
<evidence type="ECO:0000259" key="11">
    <source>
        <dbReference type="SMART" id="SM00971"/>
    </source>
</evidence>
<evidence type="ECO:0000256" key="7">
    <source>
        <dbReference type="ARBA" id="ARBA00023192"/>
    </source>
</evidence>
<dbReference type="Gene3D" id="2.160.10.10">
    <property type="entry name" value="Hexapeptide repeat proteins"/>
    <property type="match status" value="1"/>
</dbReference>
<dbReference type="SUPFAM" id="SSF51161">
    <property type="entry name" value="Trimeric LpxA-like enzymes"/>
    <property type="match status" value="1"/>
</dbReference>
<comment type="pathway">
    <text evidence="1">Amino-acid biosynthesis; L-cysteine biosynthesis; L-cysteine from L-serine: step 1/2.</text>
</comment>
<dbReference type="CDD" id="cd03354">
    <property type="entry name" value="LbH_SAT"/>
    <property type="match status" value="1"/>
</dbReference>
<keyword evidence="13" id="KW-1185">Reference proteome</keyword>
<dbReference type="GO" id="GO:0009001">
    <property type="term" value="F:serine O-acetyltransferase activity"/>
    <property type="evidence" value="ECO:0007669"/>
    <property type="project" value="UniProtKB-EC"/>
</dbReference>
<evidence type="ECO:0000256" key="1">
    <source>
        <dbReference type="ARBA" id="ARBA00004876"/>
    </source>
</evidence>
<dbReference type="Gene3D" id="1.10.3130.10">
    <property type="entry name" value="serine acetyltransferase, domain 1"/>
    <property type="match status" value="1"/>
</dbReference>
<keyword evidence="5" id="KW-0028">Amino-acid biosynthesis</keyword>
<dbReference type="PANTHER" id="PTHR42811">
    <property type="entry name" value="SERINE ACETYLTRANSFERASE"/>
    <property type="match status" value="1"/>
</dbReference>
<dbReference type="NCBIfam" id="NF041874">
    <property type="entry name" value="EPS_EpsC"/>
    <property type="match status" value="1"/>
</dbReference>
<feature type="domain" description="Serine acetyltransferase N-terminal" evidence="11">
    <location>
        <begin position="10"/>
        <end position="114"/>
    </location>
</feature>
<dbReference type="GO" id="GO:0005737">
    <property type="term" value="C:cytoplasm"/>
    <property type="evidence" value="ECO:0007669"/>
    <property type="project" value="InterPro"/>
</dbReference>
<dbReference type="SMART" id="SM00971">
    <property type="entry name" value="SATase_N"/>
    <property type="match status" value="1"/>
</dbReference>
<dbReference type="InterPro" id="IPR001451">
    <property type="entry name" value="Hexapep"/>
</dbReference>
<evidence type="ECO:0000313" key="12">
    <source>
        <dbReference type="EMBL" id="ROQ20907.1"/>
    </source>
</evidence>
<evidence type="ECO:0000256" key="8">
    <source>
        <dbReference type="ARBA" id="ARBA00023315"/>
    </source>
</evidence>
<dbReference type="InterPro" id="IPR053376">
    <property type="entry name" value="Serine_acetyltransferase"/>
</dbReference>
<feature type="region of interest" description="Disordered" evidence="10">
    <location>
        <begin position="241"/>
        <end position="267"/>
    </location>
</feature>
<sequence>MPLTPLTDELWHSIRREAQAASEEEPALASFYHATLLNHDSFASAMSFHLANKLDSQAVPAMMIREVFEAAMAESPEIESAMRADIYAHCERDPACEKYSTPFLFFKGFHALQSYRFAHHLWLKGRRGLALYLQNQISEAFGVDIHPGARIGSGIMIDHATGVVIGETAVIGNDVSMLHSVTLGGAGRLSGDRHPKVGRGVLISTGAKILGNIDIGDCAKIGAGSVVLHPVPPHTTVAGVPARVVGHPKGDVPARDMDQGLNGTDSD</sequence>
<dbReference type="InterPro" id="IPR005881">
    <property type="entry name" value="Ser_O-AcTrfase"/>
</dbReference>
<keyword evidence="7" id="KW-0198">Cysteine biosynthesis</keyword>